<protein>
    <recommendedName>
        <fullName evidence="4">Lipoprotein</fullName>
    </recommendedName>
</protein>
<keyword evidence="1" id="KW-0732">Signal</keyword>
<comment type="caution">
    <text evidence="2">The sequence shown here is derived from an EMBL/GenBank/DDBJ whole genome shotgun (WGS) entry which is preliminary data.</text>
</comment>
<feature type="signal peptide" evidence="1">
    <location>
        <begin position="1"/>
        <end position="21"/>
    </location>
</feature>
<dbReference type="Proteomes" id="UP000253910">
    <property type="component" value="Unassembled WGS sequence"/>
</dbReference>
<name>A0A369Z1K7_HAEPA</name>
<dbReference type="RefSeq" id="WP_065244565.1">
    <property type="nucleotide sequence ID" value="NZ_QEPW01000004.1"/>
</dbReference>
<evidence type="ECO:0000313" key="3">
    <source>
        <dbReference type="Proteomes" id="UP000253910"/>
    </source>
</evidence>
<accession>A0A369Z1K7</accession>
<gene>
    <name evidence="2" type="ORF">DPV87_03025</name>
</gene>
<proteinExistence type="predicted"/>
<sequence length="166" mass="19231">MIKKYLLLWTLTLLTACSTLPNIEALPEVKTDSRTFKVEQLAEQQVKQTSLLTVQFQPEQWRWVQTDPLGSPIARLLLTKQGWKNDGFVMPNKQAQGLFLALATAFTEQQPDAKHLTLMNVDVSHQQNTVIYQQNGRFLWNVRKQSNQYFIQLADGSRWQIEELNN</sequence>
<reference evidence="2 3" key="1">
    <citation type="submission" date="2018-05" db="EMBL/GenBank/DDBJ databases">
        <title>Draft Genome Sequences for a Diverse set of 7 Haemophilus Species.</title>
        <authorList>
            <person name="Nichols M."/>
            <person name="Topaz N."/>
            <person name="Wang X."/>
            <person name="Wang X."/>
            <person name="Boxrud D."/>
        </authorList>
    </citation>
    <scope>NUCLEOTIDE SEQUENCE [LARGE SCALE GENOMIC DNA]</scope>
    <source>
        <strain evidence="2 3">C2008001710</strain>
    </source>
</reference>
<dbReference type="AlphaFoldDB" id="A0A369Z1K7"/>
<evidence type="ECO:0000313" key="2">
    <source>
        <dbReference type="EMBL" id="RDE95058.1"/>
    </source>
</evidence>
<dbReference type="EMBL" id="QEPW01000004">
    <property type="protein sequence ID" value="RDE95058.1"/>
    <property type="molecule type" value="Genomic_DNA"/>
</dbReference>
<evidence type="ECO:0000256" key="1">
    <source>
        <dbReference type="SAM" id="SignalP"/>
    </source>
</evidence>
<organism evidence="2 3">
    <name type="scientific">Haemophilus parainfluenzae</name>
    <dbReference type="NCBI Taxonomy" id="729"/>
    <lineage>
        <taxon>Bacteria</taxon>
        <taxon>Pseudomonadati</taxon>
        <taxon>Pseudomonadota</taxon>
        <taxon>Gammaproteobacteria</taxon>
        <taxon>Pasteurellales</taxon>
        <taxon>Pasteurellaceae</taxon>
        <taxon>Haemophilus</taxon>
    </lineage>
</organism>
<dbReference type="PROSITE" id="PS51257">
    <property type="entry name" value="PROKAR_LIPOPROTEIN"/>
    <property type="match status" value="1"/>
</dbReference>
<evidence type="ECO:0008006" key="4">
    <source>
        <dbReference type="Google" id="ProtNLM"/>
    </source>
</evidence>
<feature type="chain" id="PRO_5016994332" description="Lipoprotein" evidence="1">
    <location>
        <begin position="22"/>
        <end position="166"/>
    </location>
</feature>